<dbReference type="CDD" id="cd20069">
    <property type="entry name" value="5TM_Oxa1-like"/>
    <property type="match status" value="1"/>
</dbReference>
<name>A0A165LBF5_9APHY</name>
<dbReference type="GO" id="GO:0032979">
    <property type="term" value="P:protein insertion into mitochondrial inner membrane from matrix"/>
    <property type="evidence" value="ECO:0007669"/>
    <property type="project" value="TreeGrafter"/>
</dbReference>
<keyword evidence="5" id="KW-0809">Transit peptide</keyword>
<keyword evidence="8 10" id="KW-0472">Membrane</keyword>
<evidence type="ECO:0000259" key="11">
    <source>
        <dbReference type="Pfam" id="PF02096"/>
    </source>
</evidence>
<dbReference type="OrthoDB" id="2148490at2759"/>
<comment type="subcellular location">
    <subcellularLocation>
        <location evidence="9">Membrane</location>
        <topology evidence="9">Multi-pass membrane protein</topology>
    </subcellularLocation>
    <subcellularLocation>
        <location evidence="1">Mitochondrion inner membrane</location>
        <topology evidence="1">Multi-pass membrane protein</topology>
    </subcellularLocation>
</comment>
<evidence type="ECO:0000313" key="13">
    <source>
        <dbReference type="Proteomes" id="UP000076727"/>
    </source>
</evidence>
<dbReference type="GO" id="GO:0032977">
    <property type="term" value="F:membrane insertase activity"/>
    <property type="evidence" value="ECO:0007669"/>
    <property type="project" value="InterPro"/>
</dbReference>
<evidence type="ECO:0000313" key="12">
    <source>
        <dbReference type="EMBL" id="KZT64197.1"/>
    </source>
</evidence>
<evidence type="ECO:0000256" key="1">
    <source>
        <dbReference type="ARBA" id="ARBA00004448"/>
    </source>
</evidence>
<keyword evidence="7" id="KW-0496">Mitochondrion</keyword>
<dbReference type="EMBL" id="KV429137">
    <property type="protein sequence ID" value="KZT64197.1"/>
    <property type="molecule type" value="Genomic_DNA"/>
</dbReference>
<comment type="similarity">
    <text evidence="2 9">Belongs to the OXA1/ALB3/YidC family.</text>
</comment>
<dbReference type="PANTHER" id="PTHR12428:SF66">
    <property type="entry name" value="MITOCHONDRIAL INNER MEMBRANE PROTEIN OXA1L"/>
    <property type="match status" value="1"/>
</dbReference>
<evidence type="ECO:0000256" key="10">
    <source>
        <dbReference type="SAM" id="Phobius"/>
    </source>
</evidence>
<evidence type="ECO:0000256" key="8">
    <source>
        <dbReference type="ARBA" id="ARBA00023136"/>
    </source>
</evidence>
<evidence type="ECO:0000256" key="2">
    <source>
        <dbReference type="ARBA" id="ARBA00009877"/>
    </source>
</evidence>
<reference evidence="12 13" key="1">
    <citation type="journal article" date="2016" name="Mol. Biol. Evol.">
        <title>Comparative Genomics of Early-Diverging Mushroom-Forming Fungi Provides Insights into the Origins of Lignocellulose Decay Capabilities.</title>
        <authorList>
            <person name="Nagy L.G."/>
            <person name="Riley R."/>
            <person name="Tritt A."/>
            <person name="Adam C."/>
            <person name="Daum C."/>
            <person name="Floudas D."/>
            <person name="Sun H."/>
            <person name="Yadav J.S."/>
            <person name="Pangilinan J."/>
            <person name="Larsson K.H."/>
            <person name="Matsuura K."/>
            <person name="Barry K."/>
            <person name="Labutti K."/>
            <person name="Kuo R."/>
            <person name="Ohm R.A."/>
            <person name="Bhattacharya S.S."/>
            <person name="Shirouzu T."/>
            <person name="Yoshinaga Y."/>
            <person name="Martin F.M."/>
            <person name="Grigoriev I.V."/>
            <person name="Hibbett D.S."/>
        </authorList>
    </citation>
    <scope>NUCLEOTIDE SEQUENCE [LARGE SCALE GENOMIC DNA]</scope>
    <source>
        <strain evidence="12 13">L-15889</strain>
    </source>
</reference>
<keyword evidence="4" id="KW-0999">Mitochondrion inner membrane</keyword>
<dbReference type="GO" id="GO:0005743">
    <property type="term" value="C:mitochondrial inner membrane"/>
    <property type="evidence" value="ECO:0007669"/>
    <property type="project" value="UniProtKB-SubCell"/>
</dbReference>
<dbReference type="InterPro" id="IPR028055">
    <property type="entry name" value="YidC/Oxa/ALB_C"/>
</dbReference>
<dbReference type="PANTHER" id="PTHR12428">
    <property type="entry name" value="OXA1"/>
    <property type="match status" value="1"/>
</dbReference>
<gene>
    <name evidence="12" type="ORF">DAEQUDRAFT_679010</name>
</gene>
<evidence type="ECO:0000256" key="4">
    <source>
        <dbReference type="ARBA" id="ARBA00022792"/>
    </source>
</evidence>
<feature type="transmembrane region" description="Helical" evidence="10">
    <location>
        <begin position="101"/>
        <end position="119"/>
    </location>
</feature>
<organism evidence="12 13">
    <name type="scientific">Daedalea quercina L-15889</name>
    <dbReference type="NCBI Taxonomy" id="1314783"/>
    <lineage>
        <taxon>Eukaryota</taxon>
        <taxon>Fungi</taxon>
        <taxon>Dikarya</taxon>
        <taxon>Basidiomycota</taxon>
        <taxon>Agaricomycotina</taxon>
        <taxon>Agaricomycetes</taxon>
        <taxon>Polyporales</taxon>
        <taxon>Fomitopsis</taxon>
    </lineage>
</organism>
<dbReference type="STRING" id="1314783.A0A165LBF5"/>
<sequence>MRSTAALAPHQQEINRLREKMQQAQASKDPLLLQQVVLKQRSIYEKAGVSMGSMAILPIIQLPITLGMFFGVKKLCDLPIEQLKYSGVSWVPDLTVADPTGTLPILAAVMINFQLTLGAREMMATPQTAHMVNLFRVLSIVSVPLCWHLPSGTMVYIITSIIGLMGQSLVLRSTAIRRSLGIPIVQVKHENKPASMMESIAFLKKWWEDKKKLQEDLYRARKQGR</sequence>
<keyword evidence="6 10" id="KW-1133">Transmembrane helix</keyword>
<feature type="transmembrane region" description="Helical" evidence="10">
    <location>
        <begin position="49"/>
        <end position="70"/>
    </location>
</feature>
<dbReference type="AlphaFoldDB" id="A0A165LBF5"/>
<dbReference type="Proteomes" id="UP000076727">
    <property type="component" value="Unassembled WGS sequence"/>
</dbReference>
<feature type="transmembrane region" description="Helical" evidence="10">
    <location>
        <begin position="153"/>
        <end position="171"/>
    </location>
</feature>
<evidence type="ECO:0000256" key="9">
    <source>
        <dbReference type="RuleBase" id="RU003945"/>
    </source>
</evidence>
<accession>A0A165LBF5</accession>
<dbReference type="InterPro" id="IPR001708">
    <property type="entry name" value="YidC/ALB3/OXA1/COX18"/>
</dbReference>
<evidence type="ECO:0000256" key="5">
    <source>
        <dbReference type="ARBA" id="ARBA00022946"/>
    </source>
</evidence>
<dbReference type="Pfam" id="PF02096">
    <property type="entry name" value="60KD_IMP"/>
    <property type="match status" value="1"/>
</dbReference>
<proteinExistence type="inferred from homology"/>
<keyword evidence="13" id="KW-1185">Reference proteome</keyword>
<evidence type="ECO:0000256" key="3">
    <source>
        <dbReference type="ARBA" id="ARBA00022692"/>
    </source>
</evidence>
<evidence type="ECO:0000256" key="6">
    <source>
        <dbReference type="ARBA" id="ARBA00022989"/>
    </source>
</evidence>
<feature type="transmembrane region" description="Helical" evidence="10">
    <location>
        <begin position="131"/>
        <end position="147"/>
    </location>
</feature>
<keyword evidence="3 9" id="KW-0812">Transmembrane</keyword>
<feature type="domain" description="Membrane insertase YidC/Oxa/ALB C-terminal" evidence="11">
    <location>
        <begin position="1"/>
        <end position="172"/>
    </location>
</feature>
<evidence type="ECO:0000256" key="7">
    <source>
        <dbReference type="ARBA" id="ARBA00023128"/>
    </source>
</evidence>
<protein>
    <recommendedName>
        <fullName evidence="11">Membrane insertase YidC/Oxa/ALB C-terminal domain-containing protein</fullName>
    </recommendedName>
</protein>